<dbReference type="AlphaFoldDB" id="A0A1Y2BI18"/>
<proteinExistence type="predicted"/>
<dbReference type="EMBL" id="MCOG01000155">
    <property type="protein sequence ID" value="ORY34434.1"/>
    <property type="molecule type" value="Genomic_DNA"/>
</dbReference>
<dbReference type="Proteomes" id="UP000193920">
    <property type="component" value="Unassembled WGS sequence"/>
</dbReference>
<comment type="caution">
    <text evidence="1">The sequence shown here is derived from an EMBL/GenBank/DDBJ whole genome shotgun (WGS) entry which is preliminary data.</text>
</comment>
<evidence type="ECO:0008006" key="3">
    <source>
        <dbReference type="Google" id="ProtNLM"/>
    </source>
</evidence>
<accession>A0A1Y2BI18</accession>
<name>A0A1Y2BI18_9FUNG</name>
<sequence>MSAMERIVSIRNNYYLVSSKDLSLTEEGESGILYYCTGEKVECERQNDIGYYVIDKETVYTCQEDGIGITCKRSTVTLETCSNARHIGKLFSSSTDTTISLCLNYDTEASTIVLDGSNTGNYLVYKNVDPKANVFGIHGVNEAYAIIGIQDKVVRLNSTYSNGLKYVYADSSTNRIMEKGDKNYPKVTGSSGEPNEDLIMELLCNNGHCKPSDTEVTLTSFTEGINVVKIGSAAAVTDTDFTTASEARNLRMYDCDSNGACEKIAGYVRITTGPAYYYISSSEGEDKGAHAVASEPPTGGCKDKLGLVYMESETPKLCVDESLVVDLSSITTNHREFIMGLGESASPFTNLANKLMKVETAASNVKYIYVDNNFKGENGKNYIMELNSKYYAYKYREVTNSFEKDDEQLNGVKNYKPHPNAPYNIYEEYSLTDTSIIKSNTDIADWKLFNCRHGMCEMTFGFMKSQNENKYFKYYAEYASGKNNEILTESSGLEDECTAGNTYKLTKTGKLCIVSGEEASRIYGAMVDGDVYVVPTTNNEASVFKKAAGFVVVKASSRSITLDNLYEDSNAVLTYNYAQILTSQITDTGAETDNKAKLILYDCSKDGVCTRIGGYAINGNKYYSISATLTNPSSAVAYPITESVDCSNNIGKITKIGKSIYLCLDGTSLMADISQPGYYAFPDNSPSTGSPLTDNEKKKIIQITESLIAVDHTYEGTPDNVKFIIQNDNVFTVYNRATNEFIVASPPINGILIYDEDVGTNIFKEVTSPETATAEDIVHWALFDCASSVCERTYGYVKIADGKYLSIPWEGDNQLLNDSDIEDVPCTSASHVGNLMKGGKLCVVPHATAGSEKAYALANDKKYVLSNGNASIFTTSASANTYFIVKSSATSFTLDANIVGVQLLSVDTSSKEIGVIGYSTSDDRANIGLYQCNTNYVCTKISGYAKDGNEGVYYIVDTSNGATAFTPSAASCSGNIGKIVKDENDVKYFCLGTSTKLSLATPPNGYYVVGTVSDGVPLSSNKLLKFTADYIVVDSGFEDTSDISYLLETESEVFKTYTQSNGSFSEDTSYTKIMPFLKEGSSNLYREVSDLNDIALVDLPNLLLFNCNQGDCLKIVGYIVYGGSAITKCDSSHCNNSASGDVIADNCTAIGKIKLNGSKLNYCLAATGSATELDSSKVYFTGTTVSQWIVNEDKTIIANPTPDKCFENSQR</sequence>
<evidence type="ECO:0000313" key="1">
    <source>
        <dbReference type="EMBL" id="ORY34434.1"/>
    </source>
</evidence>
<organism evidence="1 2">
    <name type="scientific">Neocallimastix californiae</name>
    <dbReference type="NCBI Taxonomy" id="1754190"/>
    <lineage>
        <taxon>Eukaryota</taxon>
        <taxon>Fungi</taxon>
        <taxon>Fungi incertae sedis</taxon>
        <taxon>Chytridiomycota</taxon>
        <taxon>Chytridiomycota incertae sedis</taxon>
        <taxon>Neocallimastigomycetes</taxon>
        <taxon>Neocallimastigales</taxon>
        <taxon>Neocallimastigaceae</taxon>
        <taxon>Neocallimastix</taxon>
    </lineage>
</organism>
<keyword evidence="2" id="KW-1185">Reference proteome</keyword>
<protein>
    <recommendedName>
        <fullName evidence="3">Scaffoldin</fullName>
    </recommendedName>
</protein>
<evidence type="ECO:0000313" key="2">
    <source>
        <dbReference type="Proteomes" id="UP000193920"/>
    </source>
</evidence>
<reference evidence="1 2" key="1">
    <citation type="submission" date="2016-08" db="EMBL/GenBank/DDBJ databases">
        <title>A Parts List for Fungal Cellulosomes Revealed by Comparative Genomics.</title>
        <authorList>
            <consortium name="DOE Joint Genome Institute"/>
            <person name="Haitjema C.H."/>
            <person name="Gilmore S.P."/>
            <person name="Henske J.K."/>
            <person name="Solomon K.V."/>
            <person name="De Groot R."/>
            <person name="Kuo A."/>
            <person name="Mondo S.J."/>
            <person name="Salamov A.A."/>
            <person name="Labutti K."/>
            <person name="Zhao Z."/>
            <person name="Chiniquy J."/>
            <person name="Barry K."/>
            <person name="Brewer H.M."/>
            <person name="Purvine S.O."/>
            <person name="Wright A.T."/>
            <person name="Boxma B."/>
            <person name="Van Alen T."/>
            <person name="Hackstein J.H."/>
            <person name="Baker S.E."/>
            <person name="Grigoriev I.V."/>
            <person name="O'Malley M.A."/>
        </authorList>
    </citation>
    <scope>NUCLEOTIDE SEQUENCE [LARGE SCALE GENOMIC DNA]</scope>
    <source>
        <strain evidence="1 2">G1</strain>
    </source>
</reference>
<gene>
    <name evidence="1" type="ORF">LY90DRAFT_511826</name>
</gene>